<dbReference type="Gene3D" id="1.10.150.320">
    <property type="entry name" value="Photosystem II 12 kDa extrinsic protein"/>
    <property type="match status" value="1"/>
</dbReference>
<dbReference type="InterPro" id="IPR051675">
    <property type="entry name" value="Endo/Exo/Phosphatase_dom_1"/>
</dbReference>
<dbReference type="InterPro" id="IPR010994">
    <property type="entry name" value="RuvA_2-like"/>
</dbReference>
<dbReference type="OrthoDB" id="510410at2"/>
<dbReference type="STRING" id="1497020.DO97_08775"/>
<name>A0A098TKS7_9CYAN</name>
<evidence type="ECO:0000313" key="1">
    <source>
        <dbReference type="EMBL" id="KGF72452.1"/>
    </source>
</evidence>
<comment type="caution">
    <text evidence="1">The sequence shown here is derived from an EMBL/GenBank/DDBJ whole genome shotgun (WGS) entry which is preliminary data.</text>
</comment>
<dbReference type="AlphaFoldDB" id="A0A098TKS7"/>
<dbReference type="SUPFAM" id="SSF47781">
    <property type="entry name" value="RuvA domain 2-like"/>
    <property type="match status" value="1"/>
</dbReference>
<dbReference type="SUPFAM" id="SSF81585">
    <property type="entry name" value="PsbU/PolX domain-like"/>
    <property type="match status" value="1"/>
</dbReference>
<dbReference type="Proteomes" id="UP000030170">
    <property type="component" value="Unassembled WGS sequence"/>
</dbReference>
<dbReference type="GO" id="GO:0015628">
    <property type="term" value="P:protein secretion by the type II secretion system"/>
    <property type="evidence" value="ECO:0007669"/>
    <property type="project" value="TreeGrafter"/>
</dbReference>
<gene>
    <name evidence="1" type="ORF">DO97_08775</name>
</gene>
<organism evidence="1 2">
    <name type="scientific">Neosynechococcus sphagnicola sy1</name>
    <dbReference type="NCBI Taxonomy" id="1497020"/>
    <lineage>
        <taxon>Bacteria</taxon>
        <taxon>Bacillati</taxon>
        <taxon>Cyanobacteriota</taxon>
        <taxon>Cyanophyceae</taxon>
        <taxon>Neosynechococcales</taxon>
        <taxon>Neosynechococcaceae</taxon>
        <taxon>Neosynechococcus</taxon>
    </lineage>
</organism>
<dbReference type="PANTHER" id="PTHR21180">
    <property type="entry name" value="ENDONUCLEASE/EXONUCLEASE/PHOSPHATASE FAMILY DOMAIN-CONTAINING PROTEIN 1"/>
    <property type="match status" value="1"/>
</dbReference>
<dbReference type="Pfam" id="PF12836">
    <property type="entry name" value="HHH_3"/>
    <property type="match status" value="1"/>
</dbReference>
<dbReference type="EMBL" id="JJML01000026">
    <property type="protein sequence ID" value="KGF72452.1"/>
    <property type="molecule type" value="Genomic_DNA"/>
</dbReference>
<evidence type="ECO:0008006" key="3">
    <source>
        <dbReference type="Google" id="ProtNLM"/>
    </source>
</evidence>
<dbReference type="RefSeq" id="WP_036533770.1">
    <property type="nucleotide sequence ID" value="NZ_JJML01000026.1"/>
</dbReference>
<dbReference type="PANTHER" id="PTHR21180:SF32">
    <property type="entry name" value="ENDONUCLEASE_EXONUCLEASE_PHOSPHATASE FAMILY DOMAIN-CONTAINING PROTEIN 1"/>
    <property type="match status" value="1"/>
</dbReference>
<reference evidence="1 2" key="1">
    <citation type="journal article" date="2014" name="Mol. Ecol.">
        <title>Evolution of Synechococcus.</title>
        <authorList>
            <person name="Dvorak P."/>
            <person name="Casamatta D."/>
            <person name="Hasler P."/>
            <person name="Poulickova A."/>
            <person name="Ondrej V."/>
            <person name="Sanges R."/>
        </authorList>
    </citation>
    <scope>NUCLEOTIDE SEQUENCE [LARGE SCALE GENOMIC DNA]</scope>
    <source>
        <strain evidence="1 2">CAUP A 1101</strain>
    </source>
</reference>
<keyword evidence="2" id="KW-1185">Reference proteome</keyword>
<evidence type="ECO:0000313" key="2">
    <source>
        <dbReference type="Proteomes" id="UP000030170"/>
    </source>
</evidence>
<dbReference type="GO" id="GO:0015627">
    <property type="term" value="C:type II protein secretion system complex"/>
    <property type="evidence" value="ECO:0007669"/>
    <property type="project" value="TreeGrafter"/>
</dbReference>
<proteinExistence type="predicted"/>
<protein>
    <recommendedName>
        <fullName evidence="3">DNA uptake protein</fullName>
    </recommendedName>
</protein>
<sequence>MNPFPASLRSRILNDPYYRLRSLQEIQIAASLGVKIDANQACVDDWLRLPGLSIHQARMLVNLSQSGVQFHCLEDLAAALSLPVQRLKPLEPVLSFHFYDADSIFTVTTVNVNTAALEHVLAIPGMDAGLAKALVEQRQQTGLYRNLADLQQRLSLPATLVTELMHYLRF</sequence>
<accession>A0A098TKS7</accession>